<evidence type="ECO:0000256" key="3">
    <source>
        <dbReference type="ARBA" id="ARBA00023246"/>
    </source>
</evidence>
<feature type="region of interest" description="Disordered" evidence="5">
    <location>
        <begin position="127"/>
        <end position="166"/>
    </location>
</feature>
<dbReference type="InterPro" id="IPR000072">
    <property type="entry name" value="PDGF/VEGF_dom"/>
</dbReference>
<proteinExistence type="inferred from homology"/>
<dbReference type="Pfam" id="PF00341">
    <property type="entry name" value="PDGF"/>
    <property type="match status" value="1"/>
</dbReference>
<dbReference type="AlphaFoldDB" id="A0A1D1VNK0"/>
<dbReference type="Gene3D" id="2.10.90.10">
    <property type="entry name" value="Cystine-knot cytokines"/>
    <property type="match status" value="1"/>
</dbReference>
<protein>
    <recommendedName>
        <fullName evidence="7">Platelet-derived growth factor (PDGF) family profile domain-containing protein</fullName>
    </recommendedName>
</protein>
<evidence type="ECO:0000256" key="2">
    <source>
        <dbReference type="ARBA" id="ARBA00023030"/>
    </source>
</evidence>
<feature type="compositionally biased region" description="Polar residues" evidence="5">
    <location>
        <begin position="143"/>
        <end position="154"/>
    </location>
</feature>
<feature type="domain" description="Platelet-derived growth factor (PDGF) family profile" evidence="7">
    <location>
        <begin position="175"/>
        <end position="279"/>
    </location>
</feature>
<name>A0A1D1VNK0_RAMVA</name>
<keyword evidence="2 4" id="KW-0339">Growth factor</keyword>
<evidence type="ECO:0000256" key="5">
    <source>
        <dbReference type="SAM" id="MobiDB-lite"/>
    </source>
</evidence>
<evidence type="ECO:0000256" key="4">
    <source>
        <dbReference type="RuleBase" id="RU003818"/>
    </source>
</evidence>
<dbReference type="GO" id="GO:0016020">
    <property type="term" value="C:membrane"/>
    <property type="evidence" value="ECO:0007669"/>
    <property type="project" value="InterPro"/>
</dbReference>
<keyword evidence="3" id="KW-0497">Mitogen</keyword>
<evidence type="ECO:0000256" key="1">
    <source>
        <dbReference type="ARBA" id="ARBA00006686"/>
    </source>
</evidence>
<dbReference type="GO" id="GO:0051781">
    <property type="term" value="P:positive regulation of cell division"/>
    <property type="evidence" value="ECO:0007669"/>
    <property type="project" value="UniProtKB-KW"/>
</dbReference>
<dbReference type="Proteomes" id="UP000186922">
    <property type="component" value="Unassembled WGS sequence"/>
</dbReference>
<evidence type="ECO:0000259" key="7">
    <source>
        <dbReference type="PROSITE" id="PS50278"/>
    </source>
</evidence>
<comment type="similarity">
    <text evidence="1 4">Belongs to the PDGF/VEGF growth factor family.</text>
</comment>
<dbReference type="GO" id="GO:0070851">
    <property type="term" value="F:growth factor receptor binding"/>
    <property type="evidence" value="ECO:0007669"/>
    <property type="project" value="TreeGrafter"/>
</dbReference>
<dbReference type="GO" id="GO:0005615">
    <property type="term" value="C:extracellular space"/>
    <property type="evidence" value="ECO:0007669"/>
    <property type="project" value="TreeGrafter"/>
</dbReference>
<dbReference type="OrthoDB" id="8878063at2759"/>
<evidence type="ECO:0000313" key="9">
    <source>
        <dbReference type="Proteomes" id="UP000186922"/>
    </source>
</evidence>
<keyword evidence="6" id="KW-0732">Signal</keyword>
<dbReference type="InterPro" id="IPR029034">
    <property type="entry name" value="Cystine-knot_cytokine"/>
</dbReference>
<feature type="signal peptide" evidence="6">
    <location>
        <begin position="1"/>
        <end position="23"/>
    </location>
</feature>
<dbReference type="PROSITE" id="PS50278">
    <property type="entry name" value="PDGF_2"/>
    <property type="match status" value="1"/>
</dbReference>
<dbReference type="GO" id="GO:0008284">
    <property type="term" value="P:positive regulation of cell population proliferation"/>
    <property type="evidence" value="ECO:0007669"/>
    <property type="project" value="TreeGrafter"/>
</dbReference>
<dbReference type="SUPFAM" id="SSF57501">
    <property type="entry name" value="Cystine-knot cytokines"/>
    <property type="match status" value="1"/>
</dbReference>
<comment type="caution">
    <text evidence="8">The sequence shown here is derived from an EMBL/GenBank/DDBJ whole genome shotgun (WGS) entry which is preliminary data.</text>
</comment>
<accession>A0A1D1VNK0</accession>
<keyword evidence="9" id="KW-1185">Reference proteome</keyword>
<evidence type="ECO:0000313" key="8">
    <source>
        <dbReference type="EMBL" id="GAV00514.1"/>
    </source>
</evidence>
<dbReference type="PANTHER" id="PTHR11633">
    <property type="entry name" value="PLATELET-DERIVED GROWTH FACTOR"/>
    <property type="match status" value="1"/>
</dbReference>
<dbReference type="EMBL" id="BDGG01000006">
    <property type="protein sequence ID" value="GAV00514.1"/>
    <property type="molecule type" value="Genomic_DNA"/>
</dbReference>
<gene>
    <name evidence="8" type="primary">RvY_11350-1</name>
    <name evidence="8" type="synonym">RvY_11350.1</name>
    <name evidence="8" type="ORF">RvY_11350</name>
</gene>
<dbReference type="SMART" id="SM00141">
    <property type="entry name" value="PDGF"/>
    <property type="match status" value="1"/>
</dbReference>
<organism evidence="8 9">
    <name type="scientific">Ramazzottius varieornatus</name>
    <name type="common">Water bear</name>
    <name type="synonym">Tardigrade</name>
    <dbReference type="NCBI Taxonomy" id="947166"/>
    <lineage>
        <taxon>Eukaryota</taxon>
        <taxon>Metazoa</taxon>
        <taxon>Ecdysozoa</taxon>
        <taxon>Tardigrada</taxon>
        <taxon>Eutardigrada</taxon>
        <taxon>Parachela</taxon>
        <taxon>Hypsibioidea</taxon>
        <taxon>Ramazzottiidae</taxon>
        <taxon>Ramazzottius</taxon>
    </lineage>
</organism>
<dbReference type="PANTHER" id="PTHR11633:SF1">
    <property type="entry name" value="LD28763P"/>
    <property type="match status" value="1"/>
</dbReference>
<dbReference type="STRING" id="947166.A0A1D1VNK0"/>
<reference evidence="8 9" key="1">
    <citation type="journal article" date="2016" name="Nat. Commun.">
        <title>Extremotolerant tardigrade genome and improved radiotolerance of human cultured cells by tardigrade-unique protein.</title>
        <authorList>
            <person name="Hashimoto T."/>
            <person name="Horikawa D.D."/>
            <person name="Saito Y."/>
            <person name="Kuwahara H."/>
            <person name="Kozuka-Hata H."/>
            <person name="Shin-I T."/>
            <person name="Minakuchi Y."/>
            <person name="Ohishi K."/>
            <person name="Motoyama A."/>
            <person name="Aizu T."/>
            <person name="Enomoto A."/>
            <person name="Kondo K."/>
            <person name="Tanaka S."/>
            <person name="Hara Y."/>
            <person name="Koshikawa S."/>
            <person name="Sagara H."/>
            <person name="Miura T."/>
            <person name="Yokobori S."/>
            <person name="Miyagawa K."/>
            <person name="Suzuki Y."/>
            <person name="Kubo T."/>
            <person name="Oyama M."/>
            <person name="Kohara Y."/>
            <person name="Fujiyama A."/>
            <person name="Arakawa K."/>
            <person name="Katayama T."/>
            <person name="Toyoda A."/>
            <person name="Kunieda T."/>
        </authorList>
    </citation>
    <scope>NUCLEOTIDE SEQUENCE [LARGE SCALE GENOMIC DNA]</scope>
    <source>
        <strain evidence="8 9">YOKOZUNA-1</strain>
    </source>
</reference>
<evidence type="ECO:0000256" key="6">
    <source>
        <dbReference type="SAM" id="SignalP"/>
    </source>
</evidence>
<feature type="chain" id="PRO_5008898629" description="Platelet-derived growth factor (PDGF) family profile domain-containing protein" evidence="6">
    <location>
        <begin position="24"/>
        <end position="383"/>
    </location>
</feature>
<dbReference type="GO" id="GO:0008083">
    <property type="term" value="F:growth factor activity"/>
    <property type="evidence" value="ECO:0007669"/>
    <property type="project" value="UniProtKB-KW"/>
</dbReference>
<sequence length="383" mass="42275">MGLKGSVIFVIFVSVLCVGFSSAHFEDDHHLLRDMSLHDEEDFDRSSPQLEFYQIPADALLEMSQLTTEEFMNRFAPKDQRIRILSAAPDDGTSPLRETQDEGLPAAPAELYSPLVGKFTKLEPAELPQADFVSTEDTKPSEQAKTPEATSSENAHGKEQAPLPPSVRLFAGNFRTARLLETRADAPFAENAICTPRDTVIRMPLPSNKSLTIWPECTTVKQCGGCCGNGNLVCKATGSQQIQRQGMHLAYIGGTVQFVGSTVVELTEDSQCTCQCRQNASDCNANQRYEPANCRCVCKNQNMSTSCGPNRVWDVEKCECKCPNATGKCPIGFHFDSAYYCSCLPNSELRSARGFLRSKKADIFPPVSIYQMGLLERRTRSGR</sequence>